<evidence type="ECO:0000256" key="6">
    <source>
        <dbReference type="ARBA" id="ARBA00022747"/>
    </source>
</evidence>
<comment type="catalytic activity">
    <reaction evidence="7">
        <text>a 2'-deoxyadenosine in DNA + S-adenosyl-L-methionine = an N(6)-methyl-2'-deoxyadenosine in DNA + S-adenosyl-L-homocysteine + H(+)</text>
        <dbReference type="Rhea" id="RHEA:15197"/>
        <dbReference type="Rhea" id="RHEA-COMP:12418"/>
        <dbReference type="Rhea" id="RHEA-COMP:12419"/>
        <dbReference type="ChEBI" id="CHEBI:15378"/>
        <dbReference type="ChEBI" id="CHEBI:57856"/>
        <dbReference type="ChEBI" id="CHEBI:59789"/>
        <dbReference type="ChEBI" id="CHEBI:90615"/>
        <dbReference type="ChEBI" id="CHEBI:90616"/>
        <dbReference type="EC" id="2.1.1.72"/>
    </reaction>
</comment>
<organism evidence="10 11">
    <name type="scientific">Hydrogenimonas thermophila</name>
    <dbReference type="NCBI Taxonomy" id="223786"/>
    <lineage>
        <taxon>Bacteria</taxon>
        <taxon>Pseudomonadati</taxon>
        <taxon>Campylobacterota</taxon>
        <taxon>Epsilonproteobacteria</taxon>
        <taxon>Campylobacterales</taxon>
        <taxon>Hydrogenimonadaceae</taxon>
        <taxon>Hydrogenimonas</taxon>
    </lineage>
</organism>
<dbReference type="Proteomes" id="UP000199227">
    <property type="component" value="Unassembled WGS sequence"/>
</dbReference>
<dbReference type="GO" id="GO:0032259">
    <property type="term" value="P:methylation"/>
    <property type="evidence" value="ECO:0007669"/>
    <property type="project" value="UniProtKB-KW"/>
</dbReference>
<dbReference type="InterPro" id="IPR038333">
    <property type="entry name" value="T1MK-like_N_sf"/>
</dbReference>
<evidence type="ECO:0000256" key="2">
    <source>
        <dbReference type="ARBA" id="ARBA00011900"/>
    </source>
</evidence>
<dbReference type="InterPro" id="IPR002052">
    <property type="entry name" value="DNA_methylase_N6_adenine_CS"/>
</dbReference>
<dbReference type="PRINTS" id="PR00507">
    <property type="entry name" value="N12N6MTFRASE"/>
</dbReference>
<dbReference type="OrthoDB" id="9761012at2"/>
<keyword evidence="6" id="KW-0680">Restriction system</keyword>
<dbReference type="GO" id="GO:0003677">
    <property type="term" value="F:DNA binding"/>
    <property type="evidence" value="ECO:0007669"/>
    <property type="project" value="InterPro"/>
</dbReference>
<keyword evidence="3" id="KW-0489">Methyltransferase</keyword>
<comment type="similarity">
    <text evidence="1">Belongs to the N(4)/N(6)-methyltransferase family.</text>
</comment>
<dbReference type="RefSeq" id="WP_092913677.1">
    <property type="nucleotide sequence ID" value="NZ_FOXB01000041.1"/>
</dbReference>
<dbReference type="InterPro" id="IPR003356">
    <property type="entry name" value="DNA_methylase_A-5"/>
</dbReference>
<evidence type="ECO:0000313" key="11">
    <source>
        <dbReference type="Proteomes" id="UP000199227"/>
    </source>
</evidence>
<dbReference type="PROSITE" id="PS00092">
    <property type="entry name" value="N6_MTASE"/>
    <property type="match status" value="1"/>
</dbReference>
<keyword evidence="11" id="KW-1185">Reference proteome</keyword>
<evidence type="ECO:0000259" key="8">
    <source>
        <dbReference type="Pfam" id="PF02384"/>
    </source>
</evidence>
<protein>
    <recommendedName>
        <fullName evidence="2">site-specific DNA-methyltransferase (adenine-specific)</fullName>
        <ecNumber evidence="2">2.1.1.72</ecNumber>
    </recommendedName>
</protein>
<keyword evidence="4" id="KW-0808">Transferase</keyword>
<dbReference type="EMBL" id="FOXB01000041">
    <property type="protein sequence ID" value="SFP79015.1"/>
    <property type="molecule type" value="Genomic_DNA"/>
</dbReference>
<dbReference type="SUPFAM" id="SSF53335">
    <property type="entry name" value="S-adenosyl-L-methionine-dependent methyltransferases"/>
    <property type="match status" value="1"/>
</dbReference>
<evidence type="ECO:0000313" key="10">
    <source>
        <dbReference type="EMBL" id="SFP79015.1"/>
    </source>
</evidence>
<dbReference type="GO" id="GO:0009007">
    <property type="term" value="F:site-specific DNA-methyltransferase (adenine-specific) activity"/>
    <property type="evidence" value="ECO:0007669"/>
    <property type="project" value="UniProtKB-EC"/>
</dbReference>
<evidence type="ECO:0000256" key="7">
    <source>
        <dbReference type="ARBA" id="ARBA00047942"/>
    </source>
</evidence>
<dbReference type="InterPro" id="IPR052916">
    <property type="entry name" value="Type-I_RE_MTase_Subunit"/>
</dbReference>
<dbReference type="GO" id="GO:0009307">
    <property type="term" value="P:DNA restriction-modification system"/>
    <property type="evidence" value="ECO:0007669"/>
    <property type="project" value="UniProtKB-KW"/>
</dbReference>
<keyword evidence="5" id="KW-0949">S-adenosyl-L-methionine</keyword>
<evidence type="ECO:0000256" key="5">
    <source>
        <dbReference type="ARBA" id="ARBA00022691"/>
    </source>
</evidence>
<gene>
    <name evidence="10" type="ORF">SAMN05216234_1412</name>
</gene>
<dbReference type="Gene3D" id="1.20.1260.30">
    <property type="match status" value="1"/>
</dbReference>
<feature type="domain" description="DNA methylase adenine-specific" evidence="8">
    <location>
        <begin position="177"/>
        <end position="490"/>
    </location>
</feature>
<feature type="domain" description="N6 adenine-specific DNA methyltransferase N-terminal" evidence="9">
    <location>
        <begin position="10"/>
        <end position="165"/>
    </location>
</feature>
<evidence type="ECO:0000256" key="4">
    <source>
        <dbReference type="ARBA" id="ARBA00022679"/>
    </source>
</evidence>
<sequence length="533" mass="61439">MKERKFLLDLEKKLWKSADKLRSSLDAAVYKHVVLGLIFLKYVSDAFEVRRKELEKEFRNPDSELYLGDDEEFIKEELEVRDYYTEKNVFWVPESARWQYIQENMRLSIGAKLPDGREFKSAGKLIDDAFESIEKENPKLKRVLNKDYAKLQIDGSKLTDLVDLISTIPFEYEGFKAKDILGHVYEYFLGKFALAEGKGGGQFYTPKSIVNLIVEIVEPFKGRVYDPAMGSGGFFISSEKFIQTHGGKVGDISIYGQESNPTTWKLAIMNMVIRGLDFNFGKEPADTFTKDQHLDLRADFILANPPFNQKEEDWWHPSLGNDKRWVYGTPPKNNANFAWMQHMLYHLPPKSGVVGLVLANGSLSSTTGGEDKIREKIVKADLVEAIIALPDKLFFNTQIPACIWILNKNKPQKKRTLFIDARDFGEMIDRKQRTLTDEDIKEIVDRFKRFRRGEDVSKLGVYKVATTKDIEKENFILTPGRFVGIVESEEEQVPFKEKMEELTAKLSNELAKNRELEELLRHNLAELGFKLEK</sequence>
<dbReference type="InterPro" id="IPR022749">
    <property type="entry name" value="D12N6_MeTrfase_N"/>
</dbReference>
<dbReference type="GO" id="GO:0008170">
    <property type="term" value="F:N-methyltransferase activity"/>
    <property type="evidence" value="ECO:0007669"/>
    <property type="project" value="InterPro"/>
</dbReference>
<proteinExistence type="inferred from homology"/>
<dbReference type="Pfam" id="PF12161">
    <property type="entry name" value="HsdM_N"/>
    <property type="match status" value="1"/>
</dbReference>
<evidence type="ECO:0000256" key="1">
    <source>
        <dbReference type="ARBA" id="ARBA00006594"/>
    </source>
</evidence>
<accession>A0A1I5T7K6</accession>
<evidence type="ECO:0000256" key="3">
    <source>
        <dbReference type="ARBA" id="ARBA00022603"/>
    </source>
</evidence>
<reference evidence="10 11" key="1">
    <citation type="submission" date="2016-10" db="EMBL/GenBank/DDBJ databases">
        <authorList>
            <person name="de Groot N.N."/>
        </authorList>
    </citation>
    <scope>NUCLEOTIDE SEQUENCE [LARGE SCALE GENOMIC DNA]</scope>
    <source>
        <strain evidence="10 11">EP1-55-1</strain>
    </source>
</reference>
<dbReference type="Gene3D" id="3.40.50.150">
    <property type="entry name" value="Vaccinia Virus protein VP39"/>
    <property type="match status" value="1"/>
</dbReference>
<dbReference type="STRING" id="223786.SAMN05216234_1412"/>
<dbReference type="PANTHER" id="PTHR42998">
    <property type="entry name" value="TYPE I RESTRICTION ENZYME HINDVIIP M PROTEIN-RELATED"/>
    <property type="match status" value="1"/>
</dbReference>
<dbReference type="EC" id="2.1.1.72" evidence="2"/>
<name>A0A1I5T7K6_9BACT</name>
<dbReference type="Pfam" id="PF02384">
    <property type="entry name" value="N6_Mtase"/>
    <property type="match status" value="1"/>
</dbReference>
<dbReference type="PANTHER" id="PTHR42998:SF1">
    <property type="entry name" value="TYPE I RESTRICTION ENZYME HINDI METHYLASE SUBUNIT"/>
    <property type="match status" value="1"/>
</dbReference>
<evidence type="ECO:0000259" key="9">
    <source>
        <dbReference type="Pfam" id="PF12161"/>
    </source>
</evidence>
<dbReference type="AlphaFoldDB" id="A0A1I5T7K6"/>
<dbReference type="InterPro" id="IPR029063">
    <property type="entry name" value="SAM-dependent_MTases_sf"/>
</dbReference>